<accession>A0A8K1CD56</accession>
<evidence type="ECO:0000256" key="1">
    <source>
        <dbReference type="ARBA" id="ARBA00010638"/>
    </source>
</evidence>
<keyword evidence="2 6" id="KW-0547">Nucleotide-binding</keyword>
<dbReference type="NCBIfam" id="TIGR02727">
    <property type="entry name" value="MTHFS_bact"/>
    <property type="match status" value="1"/>
</dbReference>
<dbReference type="EC" id="6.3.3.2" evidence="5 7"/>
<comment type="catalytic activity">
    <reaction evidence="4 7">
        <text>(6S)-5-formyl-5,6,7,8-tetrahydrofolate + ATP = (6R)-5,10-methenyltetrahydrofolate + ADP + phosphate</text>
        <dbReference type="Rhea" id="RHEA:10488"/>
        <dbReference type="ChEBI" id="CHEBI:30616"/>
        <dbReference type="ChEBI" id="CHEBI:43474"/>
        <dbReference type="ChEBI" id="CHEBI:57455"/>
        <dbReference type="ChEBI" id="CHEBI:57457"/>
        <dbReference type="ChEBI" id="CHEBI:456216"/>
        <dbReference type="EC" id="6.3.3.2"/>
    </reaction>
</comment>
<dbReference type="PANTHER" id="PTHR23407">
    <property type="entry name" value="ATPASE INHIBITOR/5-FORMYLTETRAHYDROFOLATE CYCLO-LIGASE"/>
    <property type="match status" value="1"/>
</dbReference>
<dbReference type="Pfam" id="PF01812">
    <property type="entry name" value="5-FTHF_cyc-lig"/>
    <property type="match status" value="1"/>
</dbReference>
<dbReference type="OrthoDB" id="2015992at2759"/>
<evidence type="ECO:0000313" key="8">
    <source>
        <dbReference type="EMBL" id="TMW60955.1"/>
    </source>
</evidence>
<dbReference type="Gene3D" id="3.40.50.10420">
    <property type="entry name" value="NagB/RpiA/CoA transferase-like"/>
    <property type="match status" value="1"/>
</dbReference>
<dbReference type="GO" id="GO:0046872">
    <property type="term" value="F:metal ion binding"/>
    <property type="evidence" value="ECO:0007669"/>
    <property type="project" value="UniProtKB-KW"/>
</dbReference>
<evidence type="ECO:0000256" key="5">
    <source>
        <dbReference type="ARBA" id="ARBA00038966"/>
    </source>
</evidence>
<dbReference type="GO" id="GO:0035999">
    <property type="term" value="P:tetrahydrofolate interconversion"/>
    <property type="evidence" value="ECO:0007669"/>
    <property type="project" value="TreeGrafter"/>
</dbReference>
<keyword evidence="9" id="KW-1185">Reference proteome</keyword>
<feature type="binding site" evidence="6">
    <location>
        <begin position="151"/>
        <end position="159"/>
    </location>
    <ligand>
        <name>ATP</name>
        <dbReference type="ChEBI" id="CHEBI:30616"/>
    </ligand>
</feature>
<dbReference type="FunFam" id="3.40.50.10420:FF:000007">
    <property type="entry name" value="5-formyltetrahydrofolate cyclo-ligase"/>
    <property type="match status" value="1"/>
</dbReference>
<proteinExistence type="inferred from homology"/>
<dbReference type="GO" id="GO:0030272">
    <property type="term" value="F:5-formyltetrahydrofolate cyclo-ligase activity"/>
    <property type="evidence" value="ECO:0007669"/>
    <property type="project" value="UniProtKB-EC"/>
</dbReference>
<dbReference type="InterPro" id="IPR037171">
    <property type="entry name" value="NagB/RpiA_transferase-like"/>
</dbReference>
<evidence type="ECO:0000256" key="6">
    <source>
        <dbReference type="PIRSR" id="PIRSR006806-1"/>
    </source>
</evidence>
<dbReference type="GO" id="GO:0005739">
    <property type="term" value="C:mitochondrion"/>
    <property type="evidence" value="ECO:0007669"/>
    <property type="project" value="TreeGrafter"/>
</dbReference>
<comment type="similarity">
    <text evidence="1 7">Belongs to the 5-formyltetrahydrofolate cyclo-ligase family.</text>
</comment>
<feature type="binding site" evidence="6">
    <location>
        <begin position="11"/>
        <end position="15"/>
    </location>
    <ligand>
        <name>ATP</name>
        <dbReference type="ChEBI" id="CHEBI:30616"/>
    </ligand>
</feature>
<feature type="binding site" evidence="6">
    <location>
        <position position="57"/>
    </location>
    <ligand>
        <name>substrate</name>
    </ligand>
</feature>
<feature type="binding site" evidence="6">
    <location>
        <position position="62"/>
    </location>
    <ligand>
        <name>substrate</name>
    </ligand>
</feature>
<dbReference type="GO" id="GO:0005524">
    <property type="term" value="F:ATP binding"/>
    <property type="evidence" value="ECO:0007669"/>
    <property type="project" value="UniProtKB-KW"/>
</dbReference>
<evidence type="ECO:0000256" key="7">
    <source>
        <dbReference type="RuleBase" id="RU361279"/>
    </source>
</evidence>
<organism evidence="8 9">
    <name type="scientific">Pythium oligandrum</name>
    <name type="common">Mycoparasitic fungus</name>
    <dbReference type="NCBI Taxonomy" id="41045"/>
    <lineage>
        <taxon>Eukaryota</taxon>
        <taxon>Sar</taxon>
        <taxon>Stramenopiles</taxon>
        <taxon>Oomycota</taxon>
        <taxon>Peronosporomycetes</taxon>
        <taxon>Pythiales</taxon>
        <taxon>Pythiaceae</taxon>
        <taxon>Pythium</taxon>
    </lineage>
</organism>
<dbReference type="PIRSF" id="PIRSF006806">
    <property type="entry name" value="FTHF_cligase"/>
    <property type="match status" value="1"/>
</dbReference>
<protein>
    <recommendedName>
        <fullName evidence="5 7">5-formyltetrahydrofolate cyclo-ligase</fullName>
        <ecNumber evidence="5 7">6.3.3.2</ecNumber>
    </recommendedName>
</protein>
<keyword evidence="7" id="KW-0460">Magnesium</keyword>
<evidence type="ECO:0000256" key="4">
    <source>
        <dbReference type="ARBA" id="ARBA00036539"/>
    </source>
</evidence>
<sequence>MTTEMTTGAIKKALRKSIAASLRAIEDQEITRQSDAIAQRIAALPEFQQAMALSVYLHMPKEAATRNILTHSFAEKKKVYVPKIVGKGAEDLKMVHASSLEDIDAFPKDKWQIPDPPLENSAGEPRNDAITSRDLDLVLLPGVAFDRSGGRLGHGKGYYDSFLRRLTEAYDEHNRPLPVTVGICLSSQLVDAVPLSPHDRMLDVIVTPEEVIRIRPSN</sequence>
<dbReference type="Proteomes" id="UP000794436">
    <property type="component" value="Unassembled WGS sequence"/>
</dbReference>
<comment type="caution">
    <text evidence="8">The sequence shown here is derived from an EMBL/GenBank/DDBJ whole genome shotgun (WGS) entry which is preliminary data.</text>
</comment>
<evidence type="ECO:0000313" key="9">
    <source>
        <dbReference type="Proteomes" id="UP000794436"/>
    </source>
</evidence>
<dbReference type="InterPro" id="IPR002698">
    <property type="entry name" value="FTHF_cligase"/>
</dbReference>
<dbReference type="PANTHER" id="PTHR23407:SF1">
    <property type="entry name" value="5-FORMYLTETRAHYDROFOLATE CYCLO-LIGASE"/>
    <property type="match status" value="1"/>
</dbReference>
<keyword evidence="7" id="KW-0479">Metal-binding</keyword>
<dbReference type="InterPro" id="IPR024185">
    <property type="entry name" value="FTHF_cligase-like_sf"/>
</dbReference>
<dbReference type="GO" id="GO:0009396">
    <property type="term" value="P:folic acid-containing compound biosynthetic process"/>
    <property type="evidence" value="ECO:0007669"/>
    <property type="project" value="TreeGrafter"/>
</dbReference>
<reference evidence="8" key="1">
    <citation type="submission" date="2019-03" db="EMBL/GenBank/DDBJ databases">
        <title>Long read genome sequence of the mycoparasitic Pythium oligandrum ATCC 38472 isolated from sugarbeet rhizosphere.</title>
        <authorList>
            <person name="Gaulin E."/>
        </authorList>
    </citation>
    <scope>NUCLEOTIDE SEQUENCE</scope>
    <source>
        <strain evidence="8">ATCC 38472_TT</strain>
    </source>
</reference>
<dbReference type="AlphaFoldDB" id="A0A8K1CD56"/>
<dbReference type="EMBL" id="SPLM01000108">
    <property type="protein sequence ID" value="TMW60955.1"/>
    <property type="molecule type" value="Genomic_DNA"/>
</dbReference>
<evidence type="ECO:0000256" key="3">
    <source>
        <dbReference type="ARBA" id="ARBA00022840"/>
    </source>
</evidence>
<keyword evidence="3 6" id="KW-0067">ATP-binding</keyword>
<dbReference type="SUPFAM" id="SSF100950">
    <property type="entry name" value="NagB/RpiA/CoA transferase-like"/>
    <property type="match status" value="1"/>
</dbReference>
<name>A0A8K1CD56_PYTOL</name>
<gene>
    <name evidence="8" type="ORF">Poli38472_000997</name>
</gene>
<comment type="cofactor">
    <cofactor evidence="7">
        <name>Mg(2+)</name>
        <dbReference type="ChEBI" id="CHEBI:18420"/>
    </cofactor>
</comment>
<evidence type="ECO:0000256" key="2">
    <source>
        <dbReference type="ARBA" id="ARBA00022741"/>
    </source>
</evidence>